<dbReference type="PANTHER" id="PTHR30386:SF17">
    <property type="entry name" value="ALKALINE PROTEASE SECRETION PROTEIN APRE"/>
    <property type="match status" value="1"/>
</dbReference>
<dbReference type="InterPro" id="IPR058781">
    <property type="entry name" value="HH_AprE-like"/>
</dbReference>
<evidence type="ECO:0000259" key="10">
    <source>
        <dbReference type="Pfam" id="PF25994"/>
    </source>
</evidence>
<evidence type="ECO:0000259" key="11">
    <source>
        <dbReference type="Pfam" id="PF26002"/>
    </source>
</evidence>
<dbReference type="InterPro" id="IPR050739">
    <property type="entry name" value="MFP"/>
</dbReference>
<accession>A0ABU0IRB5</accession>
<evidence type="ECO:0000256" key="8">
    <source>
        <dbReference type="ARBA" id="ARBA00023136"/>
    </source>
</evidence>
<evidence type="ECO:0000313" key="12">
    <source>
        <dbReference type="EMBL" id="MDQ0464556.1"/>
    </source>
</evidence>
<dbReference type="Pfam" id="PF25994">
    <property type="entry name" value="HH_AprE"/>
    <property type="match status" value="1"/>
</dbReference>
<keyword evidence="13" id="KW-1185">Reference proteome</keyword>
<evidence type="ECO:0000256" key="5">
    <source>
        <dbReference type="ARBA" id="ARBA00022519"/>
    </source>
</evidence>
<name>A0ABU0IRB5_9CAUL</name>
<evidence type="ECO:0000256" key="4">
    <source>
        <dbReference type="ARBA" id="ARBA00022475"/>
    </source>
</evidence>
<dbReference type="PRINTS" id="PR01490">
    <property type="entry name" value="RTXTOXIND"/>
</dbReference>
<feature type="domain" description="AprE-like long alpha-helical hairpin" evidence="10">
    <location>
        <begin position="113"/>
        <end position="298"/>
    </location>
</feature>
<evidence type="ECO:0000256" key="2">
    <source>
        <dbReference type="ARBA" id="ARBA00009477"/>
    </source>
</evidence>
<keyword evidence="4 9" id="KW-1003">Cell membrane</keyword>
<comment type="subcellular location">
    <subcellularLocation>
        <location evidence="1 9">Cell inner membrane</location>
        <topology evidence="1 9">Single-pass membrane protein</topology>
    </subcellularLocation>
</comment>
<keyword evidence="3 9" id="KW-0813">Transport</keyword>
<evidence type="ECO:0000256" key="9">
    <source>
        <dbReference type="RuleBase" id="RU365093"/>
    </source>
</evidence>
<keyword evidence="7 9" id="KW-1133">Transmembrane helix</keyword>
<evidence type="ECO:0000256" key="1">
    <source>
        <dbReference type="ARBA" id="ARBA00004377"/>
    </source>
</evidence>
<organism evidence="12 13">
    <name type="scientific">Caulobacter ginsengisoli</name>
    <dbReference type="NCBI Taxonomy" id="400775"/>
    <lineage>
        <taxon>Bacteria</taxon>
        <taxon>Pseudomonadati</taxon>
        <taxon>Pseudomonadota</taxon>
        <taxon>Alphaproteobacteria</taxon>
        <taxon>Caulobacterales</taxon>
        <taxon>Caulobacteraceae</taxon>
        <taxon>Caulobacter</taxon>
    </lineage>
</organism>
<feature type="domain" description="AprE-like beta-barrel" evidence="11">
    <location>
        <begin position="340"/>
        <end position="432"/>
    </location>
</feature>
<gene>
    <name evidence="12" type="ORF">QO010_002340</name>
</gene>
<evidence type="ECO:0000256" key="3">
    <source>
        <dbReference type="ARBA" id="ARBA00022448"/>
    </source>
</evidence>
<protein>
    <recommendedName>
        <fullName evidence="9">Membrane fusion protein (MFP) family protein</fullName>
    </recommendedName>
</protein>
<feature type="transmembrane region" description="Helical" evidence="9">
    <location>
        <begin position="33"/>
        <end position="51"/>
    </location>
</feature>
<dbReference type="Gene3D" id="2.40.30.170">
    <property type="match status" value="1"/>
</dbReference>
<dbReference type="Pfam" id="PF26002">
    <property type="entry name" value="Beta-barrel_AprE"/>
    <property type="match status" value="1"/>
</dbReference>
<dbReference type="NCBIfam" id="TIGR01843">
    <property type="entry name" value="type_I_hlyD"/>
    <property type="match status" value="1"/>
</dbReference>
<sequence>MTAAADAPLPPISMGDEPVPDLMADDAKFEMRWGGAIAFGFFVLFLGWAAITPLDAGAYAVGSIAVTGNRQAVQYREGGTVTALYAKDGDTVKKGQLLAEISTDELRGAERGIAAQTITLLAQRARLMAERDGRAGFAAPPEFAALTGEDRQTANDAMIMQRKQFEVRRLSLVTQQGVLNQRISQLSEQINGFNRQLDANRQQQKLIADELVGMKKLRDQGYAPENRVRSLERDAAGLAGEDGSYQAQIARSGEAIGEAKMQGVSLIRQMQEEVATQLRDVQVQLDELQPKWISAKQQLARAEVRAPASGKVIGTTIFTVGGVVSPGQVLMEIVPQDKALIIAANVKPDDADDLRVGQKTQIRFSALHERDLPILMGRVMEVSPDAFTDEKSGQRYFKAQVSVPPEELAKIVKVRGTATGLTPGLPVQVLIPLEKRTALAYLFEPLLQTFWKAGREH</sequence>
<evidence type="ECO:0000256" key="6">
    <source>
        <dbReference type="ARBA" id="ARBA00022692"/>
    </source>
</evidence>
<comment type="similarity">
    <text evidence="2 9">Belongs to the membrane fusion protein (MFP) (TC 8.A.1) family.</text>
</comment>
<keyword evidence="6 9" id="KW-0812">Transmembrane</keyword>
<dbReference type="PANTHER" id="PTHR30386">
    <property type="entry name" value="MEMBRANE FUSION SUBUNIT OF EMRAB-TOLC MULTIDRUG EFFLUX PUMP"/>
    <property type="match status" value="1"/>
</dbReference>
<dbReference type="EMBL" id="JAUSVS010000004">
    <property type="protein sequence ID" value="MDQ0464556.1"/>
    <property type="molecule type" value="Genomic_DNA"/>
</dbReference>
<evidence type="ECO:0000256" key="7">
    <source>
        <dbReference type="ARBA" id="ARBA00022989"/>
    </source>
</evidence>
<keyword evidence="5 9" id="KW-0997">Cell inner membrane</keyword>
<proteinExistence type="inferred from homology"/>
<dbReference type="RefSeq" id="WP_307349314.1">
    <property type="nucleotide sequence ID" value="NZ_JAUSVS010000004.1"/>
</dbReference>
<dbReference type="InterPro" id="IPR010129">
    <property type="entry name" value="T1SS_HlyD"/>
</dbReference>
<reference evidence="12 13" key="1">
    <citation type="submission" date="2023-07" db="EMBL/GenBank/DDBJ databases">
        <title>Genomic Encyclopedia of Type Strains, Phase IV (KMG-IV): sequencing the most valuable type-strain genomes for metagenomic binning, comparative biology and taxonomic classification.</title>
        <authorList>
            <person name="Goeker M."/>
        </authorList>
    </citation>
    <scope>NUCLEOTIDE SEQUENCE [LARGE SCALE GENOMIC DNA]</scope>
    <source>
        <strain evidence="12 13">DSM 18695</strain>
    </source>
</reference>
<comment type="caution">
    <text evidence="12">The sequence shown here is derived from an EMBL/GenBank/DDBJ whole genome shotgun (WGS) entry which is preliminary data.</text>
</comment>
<dbReference type="Gene3D" id="2.40.50.100">
    <property type="match status" value="1"/>
</dbReference>
<dbReference type="Proteomes" id="UP001228905">
    <property type="component" value="Unassembled WGS sequence"/>
</dbReference>
<dbReference type="InterPro" id="IPR058982">
    <property type="entry name" value="Beta-barrel_AprE"/>
</dbReference>
<evidence type="ECO:0000313" key="13">
    <source>
        <dbReference type="Proteomes" id="UP001228905"/>
    </source>
</evidence>
<keyword evidence="8 9" id="KW-0472">Membrane</keyword>